<dbReference type="EMBL" id="GL385400">
    <property type="protein sequence ID" value="EJT71400.1"/>
    <property type="molecule type" value="Genomic_DNA"/>
</dbReference>
<reference evidence="2" key="2">
    <citation type="submission" date="2010-07" db="EMBL/GenBank/DDBJ databases">
        <authorList>
            <consortium name="The Broad Institute Genome Sequencing Platform"/>
            <consortium name="Broad Institute Genome Sequencing Center for Infectious Disease"/>
            <person name="Ma L.-J."/>
            <person name="Dead R."/>
            <person name="Young S."/>
            <person name="Zeng Q."/>
            <person name="Koehrsen M."/>
            <person name="Alvarado L."/>
            <person name="Berlin A."/>
            <person name="Chapman S.B."/>
            <person name="Chen Z."/>
            <person name="Freedman E."/>
            <person name="Gellesch M."/>
            <person name="Goldberg J."/>
            <person name="Griggs A."/>
            <person name="Gujja S."/>
            <person name="Heilman E.R."/>
            <person name="Heiman D."/>
            <person name="Hepburn T."/>
            <person name="Howarth C."/>
            <person name="Jen D."/>
            <person name="Larson L."/>
            <person name="Mehta T."/>
            <person name="Neiman D."/>
            <person name="Pearson M."/>
            <person name="Roberts A."/>
            <person name="Saif S."/>
            <person name="Shea T."/>
            <person name="Shenoy N."/>
            <person name="Sisk P."/>
            <person name="Stolte C."/>
            <person name="Sykes S."/>
            <person name="Walk T."/>
            <person name="White J."/>
            <person name="Yandava C."/>
            <person name="Haas B."/>
            <person name="Nusbaum C."/>
            <person name="Birren B."/>
        </authorList>
    </citation>
    <scope>NUCLEOTIDE SEQUENCE</scope>
    <source>
        <strain evidence="2">R3-111a-1</strain>
    </source>
</reference>
<dbReference type="GeneID" id="20351117"/>
<organism evidence="2">
    <name type="scientific">Gaeumannomyces tritici (strain R3-111a-1)</name>
    <name type="common">Wheat and barley take-all root rot fungus</name>
    <name type="synonym">Gaeumannomyces graminis var. tritici</name>
    <dbReference type="NCBI Taxonomy" id="644352"/>
    <lineage>
        <taxon>Eukaryota</taxon>
        <taxon>Fungi</taxon>
        <taxon>Dikarya</taxon>
        <taxon>Ascomycota</taxon>
        <taxon>Pezizomycotina</taxon>
        <taxon>Sordariomycetes</taxon>
        <taxon>Sordariomycetidae</taxon>
        <taxon>Magnaporthales</taxon>
        <taxon>Magnaporthaceae</taxon>
        <taxon>Gaeumannomyces</taxon>
    </lineage>
</organism>
<dbReference type="RefSeq" id="XP_009226797.1">
    <property type="nucleotide sequence ID" value="XM_009228533.1"/>
</dbReference>
<evidence type="ECO:0000313" key="2">
    <source>
        <dbReference type="EMBL" id="EJT71400.1"/>
    </source>
</evidence>
<dbReference type="Proteomes" id="UP000006039">
    <property type="component" value="Unassembled WGS sequence"/>
</dbReference>
<name>J3PAY4_GAET3</name>
<reference evidence="3" key="4">
    <citation type="journal article" date="2015" name="G3 (Bethesda)">
        <title>Genome sequences of three phytopathogenic species of the Magnaporthaceae family of fungi.</title>
        <authorList>
            <person name="Okagaki L.H."/>
            <person name="Nunes C.C."/>
            <person name="Sailsbery J."/>
            <person name="Clay B."/>
            <person name="Brown D."/>
            <person name="John T."/>
            <person name="Oh Y."/>
            <person name="Young N."/>
            <person name="Fitzgerald M."/>
            <person name="Haas B.J."/>
            <person name="Zeng Q."/>
            <person name="Young S."/>
            <person name="Adiconis X."/>
            <person name="Fan L."/>
            <person name="Levin J.Z."/>
            <person name="Mitchell T.K."/>
            <person name="Okubara P.A."/>
            <person name="Farman M.L."/>
            <person name="Kohn L.M."/>
            <person name="Birren B."/>
            <person name="Ma L.-J."/>
            <person name="Dean R.A."/>
        </authorList>
    </citation>
    <scope>NUCLEOTIDE SEQUENCE</scope>
    <source>
        <strain evidence="3">R3-111a-1</strain>
    </source>
</reference>
<dbReference type="AlphaFoldDB" id="J3PAY4"/>
<dbReference type="OrthoDB" id="10526270at2759"/>
<evidence type="ECO:0000313" key="4">
    <source>
        <dbReference type="Proteomes" id="UP000006039"/>
    </source>
</evidence>
<evidence type="ECO:0000313" key="3">
    <source>
        <dbReference type="EnsemblFungi" id="EJT71400"/>
    </source>
</evidence>
<reference evidence="4" key="1">
    <citation type="submission" date="2010-07" db="EMBL/GenBank/DDBJ databases">
        <title>The genome sequence of Gaeumannomyces graminis var. tritici strain R3-111a-1.</title>
        <authorList>
            <consortium name="The Broad Institute Genome Sequencing Platform"/>
            <person name="Ma L.-J."/>
            <person name="Dead R."/>
            <person name="Young S."/>
            <person name="Zeng Q."/>
            <person name="Koehrsen M."/>
            <person name="Alvarado L."/>
            <person name="Berlin A."/>
            <person name="Chapman S.B."/>
            <person name="Chen Z."/>
            <person name="Freedman E."/>
            <person name="Gellesch M."/>
            <person name="Goldberg J."/>
            <person name="Griggs A."/>
            <person name="Gujja S."/>
            <person name="Heilman E.R."/>
            <person name="Heiman D."/>
            <person name="Hepburn T."/>
            <person name="Howarth C."/>
            <person name="Jen D."/>
            <person name="Larson L."/>
            <person name="Mehta T."/>
            <person name="Neiman D."/>
            <person name="Pearson M."/>
            <person name="Roberts A."/>
            <person name="Saif S."/>
            <person name="Shea T."/>
            <person name="Shenoy N."/>
            <person name="Sisk P."/>
            <person name="Stolte C."/>
            <person name="Sykes S."/>
            <person name="Walk T."/>
            <person name="White J."/>
            <person name="Yandava C."/>
            <person name="Haas B."/>
            <person name="Nusbaum C."/>
            <person name="Birren B."/>
        </authorList>
    </citation>
    <scope>NUCLEOTIDE SEQUENCE [LARGE SCALE GENOMIC DNA]</scope>
    <source>
        <strain evidence="4">R3-111a-1</strain>
    </source>
</reference>
<protein>
    <submittedName>
        <fullName evidence="2 3">Uncharacterized protein</fullName>
    </submittedName>
</protein>
<dbReference type="HOGENOM" id="CLU_1019675_0_0_1"/>
<reference evidence="3" key="5">
    <citation type="submission" date="2018-04" db="UniProtKB">
        <authorList>
            <consortium name="EnsemblFungi"/>
        </authorList>
    </citation>
    <scope>IDENTIFICATION</scope>
    <source>
        <strain evidence="3">R3-111a-1</strain>
    </source>
</reference>
<reference evidence="2" key="3">
    <citation type="submission" date="2010-09" db="EMBL/GenBank/DDBJ databases">
        <title>Annotation of Gaeumannomyces graminis var. tritici R3-111a-1.</title>
        <authorList>
            <consortium name="The Broad Institute Genome Sequencing Platform"/>
            <person name="Ma L.-J."/>
            <person name="Dead R."/>
            <person name="Young S.K."/>
            <person name="Zeng Q."/>
            <person name="Gargeya S."/>
            <person name="Fitzgerald M."/>
            <person name="Haas B."/>
            <person name="Abouelleil A."/>
            <person name="Alvarado L."/>
            <person name="Arachchi H.M."/>
            <person name="Berlin A."/>
            <person name="Brown A."/>
            <person name="Chapman S.B."/>
            <person name="Chen Z."/>
            <person name="Dunbar C."/>
            <person name="Freedman E."/>
            <person name="Gearin G."/>
            <person name="Gellesch M."/>
            <person name="Goldberg J."/>
            <person name="Griggs A."/>
            <person name="Gujja S."/>
            <person name="Heiman D."/>
            <person name="Howarth C."/>
            <person name="Larson L."/>
            <person name="Lui A."/>
            <person name="MacDonald P.J.P."/>
            <person name="Mehta T."/>
            <person name="Montmayeur A."/>
            <person name="Murphy C."/>
            <person name="Neiman D."/>
            <person name="Pearson M."/>
            <person name="Priest M."/>
            <person name="Roberts A."/>
            <person name="Saif S."/>
            <person name="Shea T."/>
            <person name="Shenoy N."/>
            <person name="Sisk P."/>
            <person name="Stolte C."/>
            <person name="Sykes S."/>
            <person name="Yandava C."/>
            <person name="Wortman J."/>
            <person name="Nusbaum C."/>
            <person name="Birren B."/>
        </authorList>
    </citation>
    <scope>NUCLEOTIDE SEQUENCE</scope>
    <source>
        <strain evidence="2">R3-111a-1</strain>
    </source>
</reference>
<accession>J3PAY4</accession>
<dbReference type="VEuPathDB" id="FungiDB:GGTG_10659"/>
<dbReference type="eggNOG" id="ENOG502RN6E">
    <property type="taxonomic scope" value="Eukaryota"/>
</dbReference>
<feature type="region of interest" description="Disordered" evidence="1">
    <location>
        <begin position="118"/>
        <end position="149"/>
    </location>
</feature>
<proteinExistence type="predicted"/>
<dbReference type="EnsemblFungi" id="EJT71400">
    <property type="protein sequence ID" value="EJT71400"/>
    <property type="gene ID" value="GGTG_10659"/>
</dbReference>
<keyword evidence="4" id="KW-1185">Reference proteome</keyword>
<sequence>MRRHDHTHMGTPQDPASWALTASPPPMADDWTSCNPAVLALVDRIVDTYRDSPEHRVFEFLDNAHREPVTRRSYTLELTGCGLAIDHRFDFAAAGQSPRRPARSVTFRAAHWLGLHSGDKNITAGAGGDDGSRSSSSRAGLDPRGHLTQYPGVTFQQQQQQQQQQPPPRQYLLGAKLDVDYARRHDAAELEGGRCPVGFWHHEEDAAEAEQQQQQQPGGSRPRVRVHRSFLGASFAQLLDRMDAWACAPMDYKEQPVWLLEGMLLSLVLFMHPRVARAAVVVPDHKFPETGRVTHRWGVPGQTPEAALEWLQSAISYLPILP</sequence>
<gene>
    <name evidence="3" type="primary">20351117</name>
    <name evidence="2" type="ORF">GGTG_10659</name>
</gene>
<evidence type="ECO:0000256" key="1">
    <source>
        <dbReference type="SAM" id="MobiDB-lite"/>
    </source>
</evidence>
<feature type="region of interest" description="Disordered" evidence="1">
    <location>
        <begin position="1"/>
        <end position="22"/>
    </location>
</feature>